<evidence type="ECO:0000313" key="4">
    <source>
        <dbReference type="Proteomes" id="UP000179769"/>
    </source>
</evidence>
<reference evidence="4" key="1">
    <citation type="submission" date="2016-07" db="EMBL/GenBank/DDBJ databases">
        <title>Frankia sp. NRRL B-16219 Genome sequencing.</title>
        <authorList>
            <person name="Ghodhbane-Gtari F."/>
            <person name="Swanson E."/>
            <person name="Gueddou A."/>
            <person name="Louati M."/>
            <person name="Nouioui I."/>
            <person name="Hezbri K."/>
            <person name="Abebe-Akele F."/>
            <person name="Simpson S."/>
            <person name="Morris K."/>
            <person name="Thomas K."/>
            <person name="Gtari M."/>
            <person name="Tisa L.S."/>
        </authorList>
    </citation>
    <scope>NUCLEOTIDE SEQUENCE [LARGE SCALE GENOMIC DNA]</scope>
    <source>
        <strain evidence="4">NRRL B-16219</strain>
    </source>
</reference>
<accession>A0A1S1RI65</accession>
<sequence length="116" mass="12520">MKFASYTLVTMVRQDGSRPLPPEEEMRVRDAHLANMADMHSRGLLLAAGPSRGADENVRGFAIMLCDVATSEELWAKNPSVLAGRFEARCAPWVVPAEMIVAGPGLPPRSVAETTA</sequence>
<evidence type="ECO:0000256" key="1">
    <source>
        <dbReference type="ARBA" id="ARBA00007689"/>
    </source>
</evidence>
<comment type="caution">
    <text evidence="3">The sequence shown here is derived from an EMBL/GenBank/DDBJ whole genome shotgun (WGS) entry which is preliminary data.</text>
</comment>
<dbReference type="Pfam" id="PF03795">
    <property type="entry name" value="YCII"/>
    <property type="match status" value="1"/>
</dbReference>
<protein>
    <recommendedName>
        <fullName evidence="2">YCII-related domain-containing protein</fullName>
    </recommendedName>
</protein>
<dbReference type="InterPro" id="IPR005545">
    <property type="entry name" value="YCII"/>
</dbReference>
<dbReference type="AlphaFoldDB" id="A0A1S1RI65"/>
<proteinExistence type="inferred from homology"/>
<evidence type="ECO:0000313" key="3">
    <source>
        <dbReference type="EMBL" id="OHV45461.1"/>
    </source>
</evidence>
<dbReference type="Proteomes" id="UP000179769">
    <property type="component" value="Unassembled WGS sequence"/>
</dbReference>
<comment type="similarity">
    <text evidence="1">Belongs to the YciI family.</text>
</comment>
<dbReference type="OrthoDB" id="3381242at2"/>
<keyword evidence="4" id="KW-1185">Reference proteome</keyword>
<dbReference type="SUPFAM" id="SSF54909">
    <property type="entry name" value="Dimeric alpha+beta barrel"/>
    <property type="match status" value="1"/>
</dbReference>
<dbReference type="EMBL" id="MAXA01000009">
    <property type="protein sequence ID" value="OHV45461.1"/>
    <property type="molecule type" value="Genomic_DNA"/>
</dbReference>
<feature type="domain" description="YCII-related" evidence="2">
    <location>
        <begin position="20"/>
        <end position="89"/>
    </location>
</feature>
<gene>
    <name evidence="3" type="ORF">BBK14_30305</name>
</gene>
<evidence type="ECO:0000259" key="2">
    <source>
        <dbReference type="Pfam" id="PF03795"/>
    </source>
</evidence>
<dbReference type="InterPro" id="IPR011008">
    <property type="entry name" value="Dimeric_a/b-barrel"/>
</dbReference>
<dbReference type="Gene3D" id="3.30.70.1060">
    <property type="entry name" value="Dimeric alpha+beta barrel"/>
    <property type="match status" value="1"/>
</dbReference>
<dbReference type="RefSeq" id="WP_071059656.1">
    <property type="nucleotide sequence ID" value="NZ_JBFLUH010000520.1"/>
</dbReference>
<name>A0A1S1RI65_9ACTN</name>
<organism evidence="3 4">
    <name type="scientific">Parafrankia soli</name>
    <dbReference type="NCBI Taxonomy" id="2599596"/>
    <lineage>
        <taxon>Bacteria</taxon>
        <taxon>Bacillati</taxon>
        <taxon>Actinomycetota</taxon>
        <taxon>Actinomycetes</taxon>
        <taxon>Frankiales</taxon>
        <taxon>Frankiaceae</taxon>
        <taxon>Parafrankia</taxon>
    </lineage>
</organism>